<proteinExistence type="predicted"/>
<reference evidence="1" key="1">
    <citation type="journal article" date="2014" name="Front. Microbiol.">
        <title>High frequency of phylogenetically diverse reductive dehalogenase-homologous genes in deep subseafloor sedimentary metagenomes.</title>
        <authorList>
            <person name="Kawai M."/>
            <person name="Futagami T."/>
            <person name="Toyoda A."/>
            <person name="Takaki Y."/>
            <person name="Nishi S."/>
            <person name="Hori S."/>
            <person name="Arai W."/>
            <person name="Tsubouchi T."/>
            <person name="Morono Y."/>
            <person name="Uchiyama I."/>
            <person name="Ito T."/>
            <person name="Fujiyama A."/>
            <person name="Inagaki F."/>
            <person name="Takami H."/>
        </authorList>
    </citation>
    <scope>NUCLEOTIDE SEQUENCE</scope>
    <source>
        <strain evidence="1">Expedition CK06-06</strain>
    </source>
</reference>
<dbReference type="Gene3D" id="1.10.10.10">
    <property type="entry name" value="Winged helix-like DNA-binding domain superfamily/Winged helix DNA-binding domain"/>
    <property type="match status" value="1"/>
</dbReference>
<protein>
    <submittedName>
        <fullName evidence="1">Uncharacterized protein</fullName>
    </submittedName>
</protein>
<name>X1L3S7_9ZZZZ</name>
<sequence>MTGKKDILELLEGKNLTAKDIADDLDLPIRSVYRYARELVIDGLILKLDKVVKGRSITIYSLPEITPGVCGWEQHKQVLLSSKLYTRNVLEVDFWPSFQEEVSNLRERKETLDILISGLKGSGKSVTAIWLAAQLDDDFEINRNLIFRKQQLLRLAIDQPEGMSLVLDDLGTSLSSRAWAEQEREAIFSFFEICRQNRIDLIGTSPSSDLVDLNFRRLIRYIWDIQLRCDGHVHIIAYRSINPGLKPTFKPLGITVLPYDNSIDSLIEEYESVKREQLRGAAQDSLEKLQRGKQKVREYVESHQVTSITSNVLMSGLDSAGLNGNLSKSDKDSLQVEMYNT</sequence>
<organism evidence="1">
    <name type="scientific">marine sediment metagenome</name>
    <dbReference type="NCBI Taxonomy" id="412755"/>
    <lineage>
        <taxon>unclassified sequences</taxon>
        <taxon>metagenomes</taxon>
        <taxon>ecological metagenomes</taxon>
    </lineage>
</organism>
<dbReference type="AlphaFoldDB" id="X1L3S7"/>
<dbReference type="InterPro" id="IPR027417">
    <property type="entry name" value="P-loop_NTPase"/>
</dbReference>
<feature type="non-terminal residue" evidence="1">
    <location>
        <position position="341"/>
    </location>
</feature>
<dbReference type="EMBL" id="BARV01000613">
    <property type="protein sequence ID" value="GAI00526.1"/>
    <property type="molecule type" value="Genomic_DNA"/>
</dbReference>
<evidence type="ECO:0000313" key="1">
    <source>
        <dbReference type="EMBL" id="GAI00526.1"/>
    </source>
</evidence>
<dbReference type="SUPFAM" id="SSF52540">
    <property type="entry name" value="P-loop containing nucleoside triphosphate hydrolases"/>
    <property type="match status" value="1"/>
</dbReference>
<dbReference type="InterPro" id="IPR036388">
    <property type="entry name" value="WH-like_DNA-bd_sf"/>
</dbReference>
<dbReference type="Gene3D" id="3.40.50.300">
    <property type="entry name" value="P-loop containing nucleotide triphosphate hydrolases"/>
    <property type="match status" value="1"/>
</dbReference>
<gene>
    <name evidence="1" type="ORF">S06H3_02181</name>
</gene>
<accession>X1L3S7</accession>
<comment type="caution">
    <text evidence="1">The sequence shown here is derived from an EMBL/GenBank/DDBJ whole genome shotgun (WGS) entry which is preliminary data.</text>
</comment>